<dbReference type="AlphaFoldDB" id="A0A3P1B466"/>
<evidence type="ECO:0008006" key="4">
    <source>
        <dbReference type="Google" id="ProtNLM"/>
    </source>
</evidence>
<sequence length="181" mass="21187">MTKTLVLFFSLFSATFCWAQNKTETDLYVSGYAIENINYPTNFFLEFKNDSIYLINSKKEIHVVLRDNKVSKDSIGNIVIKKNRESLILNFIYDDGSVLDYTFFKTVKDVSISKDILETLSNNTFETQIDKTFSSPNSDLKIKKSYTFSKDSLLIVHNYFLQNKLMYVEKERVPYKLIEKK</sequence>
<feature type="signal peptide" evidence="1">
    <location>
        <begin position="1"/>
        <end position="19"/>
    </location>
</feature>
<comment type="caution">
    <text evidence="2">The sequence shown here is derived from an EMBL/GenBank/DDBJ whole genome shotgun (WGS) entry which is preliminary data.</text>
</comment>
<dbReference type="Proteomes" id="UP000268372">
    <property type="component" value="Unassembled WGS sequence"/>
</dbReference>
<evidence type="ECO:0000256" key="1">
    <source>
        <dbReference type="SAM" id="SignalP"/>
    </source>
</evidence>
<reference evidence="2 3" key="1">
    <citation type="submission" date="2018-11" db="EMBL/GenBank/DDBJ databases">
        <title>Flavobacterium sp. nov., YIM 102796 draft genome.</title>
        <authorList>
            <person name="Li G."/>
            <person name="Jiang Y."/>
        </authorList>
    </citation>
    <scope>NUCLEOTIDE SEQUENCE [LARGE SCALE GENOMIC DNA]</scope>
    <source>
        <strain evidence="2 3">YIM 102796</strain>
    </source>
</reference>
<protein>
    <recommendedName>
        <fullName evidence="4">DUF4968 domain-containing protein</fullName>
    </recommendedName>
</protein>
<dbReference type="RefSeq" id="WP_124898769.1">
    <property type="nucleotide sequence ID" value="NZ_RQTJ01000007.1"/>
</dbReference>
<proteinExistence type="predicted"/>
<evidence type="ECO:0000313" key="3">
    <source>
        <dbReference type="Proteomes" id="UP000268372"/>
    </source>
</evidence>
<gene>
    <name evidence="2" type="ORF">EG242_04790</name>
</gene>
<evidence type="ECO:0000313" key="2">
    <source>
        <dbReference type="EMBL" id="RRA95755.1"/>
    </source>
</evidence>
<accession>A0A3P1B466</accession>
<organism evidence="2 3">
    <name type="scientific">Paenimyroides viscosum</name>
    <dbReference type="NCBI Taxonomy" id="2488729"/>
    <lineage>
        <taxon>Bacteria</taxon>
        <taxon>Pseudomonadati</taxon>
        <taxon>Bacteroidota</taxon>
        <taxon>Flavobacteriia</taxon>
        <taxon>Flavobacteriales</taxon>
        <taxon>Flavobacteriaceae</taxon>
        <taxon>Paenimyroides</taxon>
    </lineage>
</organism>
<dbReference type="EMBL" id="RQTJ01000007">
    <property type="protein sequence ID" value="RRA95755.1"/>
    <property type="molecule type" value="Genomic_DNA"/>
</dbReference>
<keyword evidence="1" id="KW-0732">Signal</keyword>
<keyword evidence="3" id="KW-1185">Reference proteome</keyword>
<feature type="chain" id="PRO_5018337541" description="DUF4968 domain-containing protein" evidence="1">
    <location>
        <begin position="20"/>
        <end position="181"/>
    </location>
</feature>
<name>A0A3P1B466_9FLAO</name>